<reference evidence="1 2" key="1">
    <citation type="submission" date="2019-03" db="EMBL/GenBank/DDBJ databases">
        <title>Genomic Encyclopedia of Type Strains, Phase IV (KMG-IV): sequencing the most valuable type-strain genomes for metagenomic binning, comparative biology and taxonomic classification.</title>
        <authorList>
            <person name="Goeker M."/>
        </authorList>
    </citation>
    <scope>NUCLEOTIDE SEQUENCE [LARGE SCALE GENOMIC DNA]</scope>
    <source>
        <strain evidence="1 2">DSM 25903</strain>
    </source>
</reference>
<evidence type="ECO:0000313" key="2">
    <source>
        <dbReference type="Proteomes" id="UP000295122"/>
    </source>
</evidence>
<evidence type="ECO:0000313" key="1">
    <source>
        <dbReference type="EMBL" id="TDR93453.1"/>
    </source>
</evidence>
<organism evidence="1 2">
    <name type="scientific">Enterovirga rhinocerotis</name>
    <dbReference type="NCBI Taxonomy" id="1339210"/>
    <lineage>
        <taxon>Bacteria</taxon>
        <taxon>Pseudomonadati</taxon>
        <taxon>Pseudomonadota</taxon>
        <taxon>Alphaproteobacteria</taxon>
        <taxon>Hyphomicrobiales</taxon>
        <taxon>Methylobacteriaceae</taxon>
        <taxon>Enterovirga</taxon>
    </lineage>
</organism>
<sequence>MSETEIALARAYLSAAEQDPIAALIRSVKDLARMGRVLAGTVPGQELGREDCGDATLRSLRAIESAATATR</sequence>
<dbReference type="AlphaFoldDB" id="A0A4R7C5U5"/>
<name>A0A4R7C5U5_9HYPH</name>
<keyword evidence="2" id="KW-1185">Reference proteome</keyword>
<dbReference type="Proteomes" id="UP000295122">
    <property type="component" value="Unassembled WGS sequence"/>
</dbReference>
<dbReference type="EMBL" id="SNZR01000011">
    <property type="protein sequence ID" value="TDR93453.1"/>
    <property type="molecule type" value="Genomic_DNA"/>
</dbReference>
<proteinExistence type="predicted"/>
<dbReference type="RefSeq" id="WP_133768453.1">
    <property type="nucleotide sequence ID" value="NZ_SNZR01000011.1"/>
</dbReference>
<comment type="caution">
    <text evidence="1">The sequence shown here is derived from an EMBL/GenBank/DDBJ whole genome shotgun (WGS) entry which is preliminary data.</text>
</comment>
<protein>
    <submittedName>
        <fullName evidence="1">Uncharacterized protein</fullName>
    </submittedName>
</protein>
<gene>
    <name evidence="1" type="ORF">EV668_0714</name>
</gene>
<accession>A0A4R7C5U5</accession>